<dbReference type="HOGENOM" id="CLU_665280_0_0_7"/>
<feature type="signal peptide" evidence="2">
    <location>
        <begin position="1"/>
        <end position="21"/>
    </location>
</feature>
<comment type="similarity">
    <text evidence="1">Belongs to the TolB family.</text>
</comment>
<dbReference type="SUPFAM" id="SSF69304">
    <property type="entry name" value="Tricorn protease N-terminal domain"/>
    <property type="match status" value="1"/>
</dbReference>
<dbReference type="InterPro" id="IPR011042">
    <property type="entry name" value="6-blade_b-propeller_TolB-like"/>
</dbReference>
<dbReference type="eggNOG" id="COG0823">
    <property type="taxonomic scope" value="Bacteria"/>
</dbReference>
<dbReference type="STRING" id="563040.Saut_0781"/>
<feature type="chain" id="PRO_5003141437" evidence="2">
    <location>
        <begin position="22"/>
        <end position="416"/>
    </location>
</feature>
<evidence type="ECO:0000256" key="2">
    <source>
        <dbReference type="SAM" id="SignalP"/>
    </source>
</evidence>
<dbReference type="Proteomes" id="UP000007803">
    <property type="component" value="Chromosome"/>
</dbReference>
<dbReference type="Pfam" id="PF07676">
    <property type="entry name" value="PD40"/>
    <property type="match status" value="1"/>
</dbReference>
<accession>E0UQU9</accession>
<dbReference type="KEGG" id="sua:Saut_0781"/>
<keyword evidence="2" id="KW-0732">Signal</keyword>
<dbReference type="NCBIfam" id="NF003124">
    <property type="entry name" value="PRK04043.1"/>
    <property type="match status" value="1"/>
</dbReference>
<keyword evidence="4" id="KW-1185">Reference proteome</keyword>
<dbReference type="OrthoDB" id="9815657at2"/>
<dbReference type="InterPro" id="IPR011659">
    <property type="entry name" value="WD40"/>
</dbReference>
<organism evidence="3 4">
    <name type="scientific">Sulfurimonas autotrophica (strain ATCC BAA-671 / DSM 16294 / JCM 11897 / OK10)</name>
    <dbReference type="NCBI Taxonomy" id="563040"/>
    <lineage>
        <taxon>Bacteria</taxon>
        <taxon>Pseudomonadati</taxon>
        <taxon>Campylobacterota</taxon>
        <taxon>Epsilonproteobacteria</taxon>
        <taxon>Campylobacterales</taxon>
        <taxon>Sulfurimonadaceae</taxon>
        <taxon>Sulfurimonas</taxon>
    </lineage>
</organism>
<proteinExistence type="inferred from homology"/>
<reference evidence="4" key="1">
    <citation type="journal article" date="2010" name="Stand. Genomic Sci.">
        <title>Complete genome sequence of Sulfurimonas autotrophica type strain (OK10).</title>
        <authorList>
            <person name="Sikorski J."/>
            <person name="Munk C."/>
            <person name="Lapidus A."/>
            <person name="Djao O."/>
            <person name="Lucas S."/>
            <person name="Glavina Del Rio T."/>
            <person name="Nolan M."/>
            <person name="Tice H."/>
            <person name="Han C."/>
            <person name="Cheng J."/>
            <person name="Tapia R."/>
            <person name="Goodwin L."/>
            <person name="Pitluck S."/>
            <person name="Liolios K."/>
            <person name="Ivanova N."/>
            <person name="Mavromatis K."/>
            <person name="Mikhailova N."/>
            <person name="Pati A."/>
            <person name="Sims D."/>
            <person name="Meincke L."/>
            <person name="Brettin T."/>
            <person name="Detter J."/>
            <person name="Chen A."/>
            <person name="Palaniappan K."/>
            <person name="Land M."/>
            <person name="Hauser L."/>
            <person name="Chang Y."/>
            <person name="Jeffries C."/>
            <person name="Rohde M."/>
            <person name="Lang E."/>
            <person name="Spring S."/>
            <person name="Goker M."/>
            <person name="Woyke T."/>
            <person name="Bristow J."/>
            <person name="Eisen J."/>
            <person name="Markowitz V."/>
            <person name="Hugenholtz P."/>
            <person name="Kyrpides N."/>
            <person name="Klenk H."/>
        </authorList>
    </citation>
    <scope>NUCLEOTIDE SEQUENCE [LARGE SCALE GENOMIC DNA]</scope>
    <source>
        <strain evidence="4">ATCC BAA-671 / DSM 16294 / JCM 11897 / OK10</strain>
    </source>
</reference>
<dbReference type="RefSeq" id="WP_013326586.1">
    <property type="nucleotide sequence ID" value="NC_014506.1"/>
</dbReference>
<dbReference type="PANTHER" id="PTHR36842">
    <property type="entry name" value="PROTEIN TOLB HOMOLOG"/>
    <property type="match status" value="1"/>
</dbReference>
<evidence type="ECO:0000256" key="1">
    <source>
        <dbReference type="ARBA" id="ARBA00009820"/>
    </source>
</evidence>
<evidence type="ECO:0000313" key="3">
    <source>
        <dbReference type="EMBL" id="ADN08830.1"/>
    </source>
</evidence>
<dbReference type="Gene3D" id="2.120.10.30">
    <property type="entry name" value="TolB, C-terminal domain"/>
    <property type="match status" value="1"/>
</dbReference>
<dbReference type="PANTHER" id="PTHR36842:SF1">
    <property type="entry name" value="PROTEIN TOLB"/>
    <property type="match status" value="1"/>
</dbReference>
<evidence type="ECO:0000313" key="4">
    <source>
        <dbReference type="Proteomes" id="UP000007803"/>
    </source>
</evidence>
<name>E0UQU9_SULAO</name>
<protein>
    <submittedName>
        <fullName evidence="3">WD40 domain protein beta Propeller</fullName>
    </submittedName>
</protein>
<gene>
    <name evidence="3" type="ordered locus">Saut_0781</name>
</gene>
<dbReference type="AlphaFoldDB" id="E0UQU9"/>
<dbReference type="EMBL" id="CP002205">
    <property type="protein sequence ID" value="ADN08830.1"/>
    <property type="molecule type" value="Genomic_DNA"/>
</dbReference>
<sequence>MKIFFSLFILVGLLFASDATIEVVKKADSLPSMAVEDASISYDDTFKLRFFKSLVADLNVISLFNVNRHHRLANYNDTNVLVENKDMSYVLRYKMFEDDNRALNIEMKLFNRDEEVFSKRYRVNKKNIYMFISHAMAYDINEFMGEPSVEWMKRKVIFARIIAPKKSEIIIADYTLSYQHVIIKGGLDIFPKWANKAQNAFYYTSLDPLKPTLKYVDIKTAKVKNIISSDGMMVCSDVSEDGKSILLTMARNGQPDIYLYNTTTKKYKRITTYSGIDVNGQFMGDNKIIFISSRLGYPNVFSKRLDTGIVEQMVYYGKSNSSCSAQGQYIVYEARESSNAFSVNTFNLHLISTKTDFIRRLTATGINEFPRFSKDGDAIIFIKNYKSQSAIGIIRLMHNKNYLFPLKSGKIQSMDW</sequence>